<evidence type="ECO:0000313" key="3">
    <source>
        <dbReference type="EMBL" id="KAJ3724236.1"/>
    </source>
</evidence>
<feature type="compositionally biased region" description="Polar residues" evidence="1">
    <location>
        <begin position="282"/>
        <end position="295"/>
    </location>
</feature>
<proteinExistence type="predicted"/>
<dbReference type="EMBL" id="JANVFO010000049">
    <property type="protein sequence ID" value="KAJ3724236.1"/>
    <property type="molecule type" value="Genomic_DNA"/>
</dbReference>
<keyword evidence="2" id="KW-0472">Membrane</keyword>
<keyword evidence="2" id="KW-0812">Transmembrane</keyword>
<name>A0AA38JEJ0_9AGAR</name>
<dbReference type="Gene3D" id="2.60.120.260">
    <property type="entry name" value="Galactose-binding domain-like"/>
    <property type="match status" value="1"/>
</dbReference>
<evidence type="ECO:0000313" key="4">
    <source>
        <dbReference type="Proteomes" id="UP001176059"/>
    </source>
</evidence>
<dbReference type="Proteomes" id="UP001176059">
    <property type="component" value="Unassembled WGS sequence"/>
</dbReference>
<reference evidence="3" key="2">
    <citation type="journal article" date="2023" name="Proc. Natl. Acad. Sci. U.S.A.">
        <title>A global phylogenomic analysis of the shiitake genus Lentinula.</title>
        <authorList>
            <person name="Sierra-Patev S."/>
            <person name="Min B."/>
            <person name="Naranjo-Ortiz M."/>
            <person name="Looney B."/>
            <person name="Konkel Z."/>
            <person name="Slot J.C."/>
            <person name="Sakamoto Y."/>
            <person name="Steenwyk J.L."/>
            <person name="Rokas A."/>
            <person name="Carro J."/>
            <person name="Camarero S."/>
            <person name="Ferreira P."/>
            <person name="Molpeceres G."/>
            <person name="Ruiz-Duenas F.J."/>
            <person name="Serrano A."/>
            <person name="Henrissat B."/>
            <person name="Drula E."/>
            <person name="Hughes K.W."/>
            <person name="Mata J.L."/>
            <person name="Ishikawa N.K."/>
            <person name="Vargas-Isla R."/>
            <person name="Ushijima S."/>
            <person name="Smith C.A."/>
            <person name="Donoghue J."/>
            <person name="Ahrendt S."/>
            <person name="Andreopoulos W."/>
            <person name="He G."/>
            <person name="LaButti K."/>
            <person name="Lipzen A."/>
            <person name="Ng V."/>
            <person name="Riley R."/>
            <person name="Sandor L."/>
            <person name="Barry K."/>
            <person name="Martinez A.T."/>
            <person name="Xiao Y."/>
            <person name="Gibbons J.G."/>
            <person name="Terashima K."/>
            <person name="Grigoriev I.V."/>
            <person name="Hibbett D."/>
        </authorList>
    </citation>
    <scope>NUCLEOTIDE SEQUENCE</scope>
    <source>
        <strain evidence="3">ET3784</strain>
    </source>
</reference>
<feature type="region of interest" description="Disordered" evidence="1">
    <location>
        <begin position="163"/>
        <end position="204"/>
    </location>
</feature>
<dbReference type="AlphaFoldDB" id="A0AA38JEJ0"/>
<sequence length="369" mass="38825">MVNVTIDDSAPSVIYYPSSAWNSRSASTPCTTCTANPDTARMFDNTFHDGTFSPTTGSNDFPNVPLTASIVFNGTAVYVFCALAESSTSPDGDSDMSFYIDGSLKGTFVKTAPGNSNVYDYSIPVFSIDSLPSGMHNFTLQNGHVNGTKSLVLLDEIIYTTVDDNSSSSSSSSSSSQTSTTAASSASSSTQGSSAEDTTSSTKKNLGSIIGPAVAVPVVLILAAIGLCFFLRRRKRQRVQQQSNQRRTTLDSPGPVTAAWTSEPLSIPHSNSALSGGIAPFSSRQHSSTNTEAAASGTSFYDPYAQTQPQSSVYVSSTSGGDTDGTPTSASFQPRAVDGELPPAYDQHLNKARGANLRLKDRKTVVMNN</sequence>
<feature type="region of interest" description="Disordered" evidence="1">
    <location>
        <begin position="276"/>
        <end position="295"/>
    </location>
</feature>
<protein>
    <submittedName>
        <fullName evidence="3">Uncharacterized protein</fullName>
    </submittedName>
</protein>
<reference evidence="3" key="1">
    <citation type="submission" date="2022-08" db="EMBL/GenBank/DDBJ databases">
        <authorList>
            <consortium name="DOE Joint Genome Institute"/>
            <person name="Min B."/>
            <person name="Sierra-Patev S."/>
            <person name="Naranjo-Ortiz M."/>
            <person name="Looney B."/>
            <person name="Konkel Z."/>
            <person name="Slot J.C."/>
            <person name="Sakamoto Y."/>
            <person name="Steenwyk J.L."/>
            <person name="Rokas A."/>
            <person name="Carro J."/>
            <person name="Camarero S."/>
            <person name="Ferreira P."/>
            <person name="Molpeceres G."/>
            <person name="Ruiz-duenas F.J."/>
            <person name="Serrano A."/>
            <person name="Henrissat B."/>
            <person name="Drula E."/>
            <person name="Hughes K.W."/>
            <person name="Mata J.L."/>
            <person name="Ishikawa N.K."/>
            <person name="Vargas-Isla R."/>
            <person name="Ushijima S."/>
            <person name="Smith C.A."/>
            <person name="Ahrendt S."/>
            <person name="Andreopoulos W."/>
            <person name="He G."/>
            <person name="LaButti K."/>
            <person name="Lipzen A."/>
            <person name="Ng V."/>
            <person name="Riley R."/>
            <person name="Sandor L."/>
            <person name="Barry K."/>
            <person name="Martinez A.T."/>
            <person name="Xiao Y."/>
            <person name="Gibbons J.G."/>
            <person name="Terashima K."/>
            <person name="Hibbett D.S."/>
            <person name="Grigoriev I.V."/>
        </authorList>
    </citation>
    <scope>NUCLEOTIDE SEQUENCE</scope>
    <source>
        <strain evidence="3">ET3784</strain>
    </source>
</reference>
<feature type="compositionally biased region" description="Low complexity" evidence="1">
    <location>
        <begin position="166"/>
        <end position="195"/>
    </location>
</feature>
<accession>A0AA38JEJ0</accession>
<gene>
    <name evidence="3" type="ORF">DFJ43DRAFT_1140583</name>
</gene>
<feature type="transmembrane region" description="Helical" evidence="2">
    <location>
        <begin position="209"/>
        <end position="231"/>
    </location>
</feature>
<feature type="region of interest" description="Disordered" evidence="1">
    <location>
        <begin position="311"/>
        <end position="343"/>
    </location>
</feature>
<organism evidence="3 4">
    <name type="scientific">Lentinula guzmanii</name>
    <dbReference type="NCBI Taxonomy" id="2804957"/>
    <lineage>
        <taxon>Eukaryota</taxon>
        <taxon>Fungi</taxon>
        <taxon>Dikarya</taxon>
        <taxon>Basidiomycota</taxon>
        <taxon>Agaricomycotina</taxon>
        <taxon>Agaricomycetes</taxon>
        <taxon>Agaricomycetidae</taxon>
        <taxon>Agaricales</taxon>
        <taxon>Marasmiineae</taxon>
        <taxon>Omphalotaceae</taxon>
        <taxon>Lentinula</taxon>
    </lineage>
</organism>
<feature type="compositionally biased region" description="Low complexity" evidence="1">
    <location>
        <begin position="316"/>
        <end position="329"/>
    </location>
</feature>
<keyword evidence="4" id="KW-1185">Reference proteome</keyword>
<feature type="region of interest" description="Disordered" evidence="1">
    <location>
        <begin position="239"/>
        <end position="263"/>
    </location>
</feature>
<evidence type="ECO:0000256" key="1">
    <source>
        <dbReference type="SAM" id="MobiDB-lite"/>
    </source>
</evidence>
<comment type="caution">
    <text evidence="3">The sequence shown here is derived from an EMBL/GenBank/DDBJ whole genome shotgun (WGS) entry which is preliminary data.</text>
</comment>
<keyword evidence="2" id="KW-1133">Transmembrane helix</keyword>
<evidence type="ECO:0000256" key="2">
    <source>
        <dbReference type="SAM" id="Phobius"/>
    </source>
</evidence>